<sequence length="126" mass="14221">KQYCENYCILRCSTLIGNNMKKGVIKDIIDGVPLYITGDSELQFIDADVVGAIISKVVNLYNSTINIGGIGTVKISDICTNKIRDDATYQYRYADTTILEKNYPELKSSEFYVKKYLEKKGWGINT</sequence>
<dbReference type="EMBL" id="BARS01037090">
    <property type="protein sequence ID" value="GAG22337.1"/>
    <property type="molecule type" value="Genomic_DNA"/>
</dbReference>
<organism evidence="1">
    <name type="scientific">marine sediment metagenome</name>
    <dbReference type="NCBI Taxonomy" id="412755"/>
    <lineage>
        <taxon>unclassified sequences</taxon>
        <taxon>metagenomes</taxon>
        <taxon>ecological metagenomes</taxon>
    </lineage>
</organism>
<protein>
    <recommendedName>
        <fullName evidence="2">NAD-dependent epimerase/dehydratase domain-containing protein</fullName>
    </recommendedName>
</protein>
<dbReference type="AlphaFoldDB" id="X0WGL2"/>
<evidence type="ECO:0000313" key="1">
    <source>
        <dbReference type="EMBL" id="GAG22337.1"/>
    </source>
</evidence>
<dbReference type="Gene3D" id="3.40.50.720">
    <property type="entry name" value="NAD(P)-binding Rossmann-like Domain"/>
    <property type="match status" value="1"/>
</dbReference>
<accession>X0WGL2</accession>
<gene>
    <name evidence="1" type="ORF">S01H1_56912</name>
</gene>
<evidence type="ECO:0008006" key="2">
    <source>
        <dbReference type="Google" id="ProtNLM"/>
    </source>
</evidence>
<name>X0WGL2_9ZZZZ</name>
<proteinExistence type="predicted"/>
<feature type="non-terminal residue" evidence="1">
    <location>
        <position position="1"/>
    </location>
</feature>
<comment type="caution">
    <text evidence="1">The sequence shown here is derived from an EMBL/GenBank/DDBJ whole genome shotgun (WGS) entry which is preliminary data.</text>
</comment>
<reference evidence="1" key="1">
    <citation type="journal article" date="2014" name="Front. Microbiol.">
        <title>High frequency of phylogenetically diverse reductive dehalogenase-homologous genes in deep subseafloor sedimentary metagenomes.</title>
        <authorList>
            <person name="Kawai M."/>
            <person name="Futagami T."/>
            <person name="Toyoda A."/>
            <person name="Takaki Y."/>
            <person name="Nishi S."/>
            <person name="Hori S."/>
            <person name="Arai W."/>
            <person name="Tsubouchi T."/>
            <person name="Morono Y."/>
            <person name="Uchiyama I."/>
            <person name="Ito T."/>
            <person name="Fujiyama A."/>
            <person name="Inagaki F."/>
            <person name="Takami H."/>
        </authorList>
    </citation>
    <scope>NUCLEOTIDE SEQUENCE</scope>
    <source>
        <strain evidence="1">Expedition CK06-06</strain>
    </source>
</reference>